<dbReference type="AlphaFoldDB" id="A0A3E2HMT8"/>
<dbReference type="SUPFAM" id="SSF103473">
    <property type="entry name" value="MFS general substrate transporter"/>
    <property type="match status" value="1"/>
</dbReference>
<organism evidence="6 7">
    <name type="scientific">Scytalidium lignicola</name>
    <name type="common">Hyphomycete</name>
    <dbReference type="NCBI Taxonomy" id="5539"/>
    <lineage>
        <taxon>Eukaryota</taxon>
        <taxon>Fungi</taxon>
        <taxon>Dikarya</taxon>
        <taxon>Ascomycota</taxon>
        <taxon>Pezizomycotina</taxon>
        <taxon>Leotiomycetes</taxon>
        <taxon>Leotiomycetes incertae sedis</taxon>
        <taxon>Scytalidium</taxon>
    </lineage>
</organism>
<protein>
    <recommendedName>
        <fullName evidence="5">Major facilitator superfamily (MFS) profile domain-containing protein</fullName>
    </recommendedName>
</protein>
<dbReference type="PROSITE" id="PS50850">
    <property type="entry name" value="MFS"/>
    <property type="match status" value="1"/>
</dbReference>
<sequence>MASPSTSGSEIQPPIELLTSKPDGSPNVPENVAPIVRNNEASKLKLRKCILVLASFICMFTSCGLNFAFGVYQEFYESMSVSPTHNPFTNASPAQISLVGTLGVSFMSLGAPFASAWCKTYSPRTITLVGALVFALANILASFGKELWHFTVTQGILVGIGTCLTYIPAVTVCPGWFTTHRGLAMGILSSGTGIGGIAWAPFLRYLNENIGFRNALRLTGAVSFPLLACSALCLKWEPGIEQKNRAAMSSQPIRFRLLPPLIDWRVARSYKFVAQSISAALQGAAYYAPLYFMSANARTLGYSPATGANLIALCNGTSAISKVVLGWLADRVGRLNILFSVTFLSAVVTLGMWLPSTIPGSHKEGQGLFIAFVVMYGITAGTYISLFPTALVELFGVQHFASVNGFLYLARGIAALVGTPVAGELVRAYGGTSATLHDSKAYFSTSIFVGVLLAGASVSLAWLRTNVAVEALTASRTENRKKIWKA</sequence>
<dbReference type="Proteomes" id="UP000258309">
    <property type="component" value="Unassembled WGS sequence"/>
</dbReference>
<comment type="caution">
    <text evidence="6">The sequence shown here is derived from an EMBL/GenBank/DDBJ whole genome shotgun (WGS) entry which is preliminary data.</text>
</comment>
<accession>A0A3E2HMT8</accession>
<evidence type="ECO:0000313" key="6">
    <source>
        <dbReference type="EMBL" id="RFU34705.1"/>
    </source>
</evidence>
<feature type="non-terminal residue" evidence="6">
    <location>
        <position position="1"/>
    </location>
</feature>
<keyword evidence="7" id="KW-1185">Reference proteome</keyword>
<name>A0A3E2HMT8_SCYLI</name>
<dbReference type="GO" id="GO:0016020">
    <property type="term" value="C:membrane"/>
    <property type="evidence" value="ECO:0007669"/>
    <property type="project" value="UniProtKB-SubCell"/>
</dbReference>
<keyword evidence="4" id="KW-1133">Transmembrane helix</keyword>
<dbReference type="EMBL" id="NCSJ02000017">
    <property type="protein sequence ID" value="RFU34705.1"/>
    <property type="molecule type" value="Genomic_DNA"/>
</dbReference>
<dbReference type="InterPro" id="IPR050327">
    <property type="entry name" value="Proton-linked_MCT"/>
</dbReference>
<feature type="transmembrane region" description="Helical" evidence="4">
    <location>
        <begin position="308"/>
        <end position="329"/>
    </location>
</feature>
<evidence type="ECO:0000259" key="5">
    <source>
        <dbReference type="PROSITE" id="PS50850"/>
    </source>
</evidence>
<dbReference type="InterPro" id="IPR036259">
    <property type="entry name" value="MFS_trans_sf"/>
</dbReference>
<dbReference type="Pfam" id="PF07690">
    <property type="entry name" value="MFS_1"/>
    <property type="match status" value="1"/>
</dbReference>
<reference evidence="6 7" key="1">
    <citation type="submission" date="2018-05" db="EMBL/GenBank/DDBJ databases">
        <title>Draft genome sequence of Scytalidium lignicola DSM 105466, a ubiquitous saprotrophic fungus.</title>
        <authorList>
            <person name="Buettner E."/>
            <person name="Gebauer A.M."/>
            <person name="Hofrichter M."/>
            <person name="Liers C."/>
            <person name="Kellner H."/>
        </authorList>
    </citation>
    <scope>NUCLEOTIDE SEQUENCE [LARGE SCALE GENOMIC DNA]</scope>
    <source>
        <strain evidence="6 7">DSM 105466</strain>
    </source>
</reference>
<dbReference type="PANTHER" id="PTHR11360:SF284">
    <property type="entry name" value="EG:103B4.3 PROTEIN-RELATED"/>
    <property type="match status" value="1"/>
</dbReference>
<feature type="transmembrane region" description="Helical" evidence="4">
    <location>
        <begin position="441"/>
        <end position="463"/>
    </location>
</feature>
<evidence type="ECO:0000256" key="3">
    <source>
        <dbReference type="SAM" id="MobiDB-lite"/>
    </source>
</evidence>
<feature type="transmembrane region" description="Helical" evidence="4">
    <location>
        <begin position="215"/>
        <end position="234"/>
    </location>
</feature>
<feature type="transmembrane region" description="Helical" evidence="4">
    <location>
        <begin position="184"/>
        <end position="203"/>
    </location>
</feature>
<feature type="transmembrane region" description="Helical" evidence="4">
    <location>
        <begin position="92"/>
        <end position="114"/>
    </location>
</feature>
<evidence type="ECO:0000256" key="2">
    <source>
        <dbReference type="ARBA" id="ARBA00006727"/>
    </source>
</evidence>
<dbReference type="OMA" id="WVLASHQ"/>
<proteinExistence type="inferred from homology"/>
<comment type="similarity">
    <text evidence="2">Belongs to the major facilitator superfamily. Monocarboxylate porter (TC 2.A.1.13) family.</text>
</comment>
<feature type="transmembrane region" description="Helical" evidence="4">
    <location>
        <begin position="367"/>
        <end position="386"/>
    </location>
</feature>
<evidence type="ECO:0000256" key="4">
    <source>
        <dbReference type="SAM" id="Phobius"/>
    </source>
</evidence>
<feature type="transmembrane region" description="Helical" evidence="4">
    <location>
        <begin position="335"/>
        <end position="355"/>
    </location>
</feature>
<evidence type="ECO:0000256" key="1">
    <source>
        <dbReference type="ARBA" id="ARBA00004141"/>
    </source>
</evidence>
<dbReference type="CDD" id="cd17352">
    <property type="entry name" value="MFS_MCT_SLC16"/>
    <property type="match status" value="1"/>
</dbReference>
<feature type="non-terminal residue" evidence="6">
    <location>
        <position position="486"/>
    </location>
</feature>
<feature type="domain" description="Major facilitator superfamily (MFS) profile" evidence="5">
    <location>
        <begin position="50"/>
        <end position="467"/>
    </location>
</feature>
<dbReference type="InterPro" id="IPR011701">
    <property type="entry name" value="MFS"/>
</dbReference>
<feature type="compositionally biased region" description="Polar residues" evidence="3">
    <location>
        <begin position="1"/>
        <end position="10"/>
    </location>
</feature>
<dbReference type="PANTHER" id="PTHR11360">
    <property type="entry name" value="MONOCARBOXYLATE TRANSPORTER"/>
    <property type="match status" value="1"/>
</dbReference>
<dbReference type="GO" id="GO:0022857">
    <property type="term" value="F:transmembrane transporter activity"/>
    <property type="evidence" value="ECO:0007669"/>
    <property type="project" value="InterPro"/>
</dbReference>
<comment type="subcellular location">
    <subcellularLocation>
        <location evidence="1">Membrane</location>
        <topology evidence="1">Multi-pass membrane protein</topology>
    </subcellularLocation>
</comment>
<keyword evidence="4" id="KW-0812">Transmembrane</keyword>
<feature type="region of interest" description="Disordered" evidence="3">
    <location>
        <begin position="1"/>
        <end position="26"/>
    </location>
</feature>
<dbReference type="InterPro" id="IPR020846">
    <property type="entry name" value="MFS_dom"/>
</dbReference>
<feature type="transmembrane region" description="Helical" evidence="4">
    <location>
        <begin position="50"/>
        <end position="72"/>
    </location>
</feature>
<gene>
    <name evidence="6" type="ORF">B7463_g1628</name>
</gene>
<keyword evidence="4" id="KW-0472">Membrane</keyword>
<feature type="transmembrane region" description="Helical" evidence="4">
    <location>
        <begin position="406"/>
        <end position="429"/>
    </location>
</feature>
<dbReference type="Gene3D" id="1.20.1250.20">
    <property type="entry name" value="MFS general substrate transporter like domains"/>
    <property type="match status" value="2"/>
</dbReference>
<dbReference type="OrthoDB" id="6499973at2759"/>
<evidence type="ECO:0000313" key="7">
    <source>
        <dbReference type="Proteomes" id="UP000258309"/>
    </source>
</evidence>
<feature type="transmembrane region" description="Helical" evidence="4">
    <location>
        <begin position="156"/>
        <end position="177"/>
    </location>
</feature>
<feature type="transmembrane region" description="Helical" evidence="4">
    <location>
        <begin position="126"/>
        <end position="144"/>
    </location>
</feature>